<dbReference type="AlphaFoldDB" id="A0AAV9UEE3"/>
<keyword evidence="2 4" id="KW-0853">WD repeat</keyword>
<dbReference type="InterPro" id="IPR019775">
    <property type="entry name" value="WD40_repeat_CS"/>
</dbReference>
<dbReference type="SUPFAM" id="SSF50978">
    <property type="entry name" value="WD40 repeat-like"/>
    <property type="match status" value="1"/>
</dbReference>
<dbReference type="PRINTS" id="PR00320">
    <property type="entry name" value="GPROTEINBRPT"/>
</dbReference>
<keyword evidence="7" id="KW-1185">Reference proteome</keyword>
<dbReference type="PROSITE" id="PS50294">
    <property type="entry name" value="WD_REPEATS_REGION"/>
    <property type="match status" value="2"/>
</dbReference>
<keyword evidence="3" id="KW-0677">Repeat</keyword>
<feature type="repeat" description="WD" evidence="4">
    <location>
        <begin position="310"/>
        <end position="352"/>
    </location>
</feature>
<dbReference type="InterPro" id="IPR020472">
    <property type="entry name" value="WD40_PAC1"/>
</dbReference>
<feature type="compositionally biased region" description="Basic and acidic residues" evidence="5">
    <location>
        <begin position="98"/>
        <end position="107"/>
    </location>
</feature>
<evidence type="ECO:0000256" key="2">
    <source>
        <dbReference type="ARBA" id="ARBA00022574"/>
    </source>
</evidence>
<evidence type="ECO:0000256" key="3">
    <source>
        <dbReference type="ARBA" id="ARBA00022737"/>
    </source>
</evidence>
<dbReference type="PANTHER" id="PTHR14091:SF0">
    <property type="entry name" value="PERIODIC TRYPTOPHAN PROTEIN 1 HOMOLOG"/>
    <property type="match status" value="1"/>
</dbReference>
<feature type="repeat" description="WD" evidence="4">
    <location>
        <begin position="446"/>
        <end position="488"/>
    </location>
</feature>
<dbReference type="InterPro" id="IPR044285">
    <property type="entry name" value="PWP1"/>
</dbReference>
<dbReference type="Pfam" id="PF00400">
    <property type="entry name" value="WD40"/>
    <property type="match status" value="3"/>
</dbReference>
<evidence type="ECO:0000256" key="4">
    <source>
        <dbReference type="PROSITE-ProRule" id="PRU00221"/>
    </source>
</evidence>
<evidence type="ECO:0000256" key="1">
    <source>
        <dbReference type="ARBA" id="ARBA00022553"/>
    </source>
</evidence>
<dbReference type="FunFam" id="2.130.10.10:FF:000457">
    <property type="entry name" value="rRNA processing protein Pwp1"/>
    <property type="match status" value="1"/>
</dbReference>
<sequence>MITSTAWVPRGFAAEFPDRKTLDEDEFSRIAEIAKLKLDDAEEELEDAKAAESDSNNNNTSKSKDDDGDSDDSDGEKETGAAAQDGGVSLEMDIDEDASTKDKETKKEKKKSKKSKKDDSDDDEAADDDLKEYNLDAYDDDVAGDDDPQTMGMFGNIKSLAYHENNSEDPYITIPDNQDDDEREELQILPTDNLLLAGRFEDDLAHLEVYVYEDDSDNLYVHHDLMLPAIPLCIEWLDLPVKTTPSPTKKGNFAAVGTTDPEIEIWNLDTVDSLFPDAILGAPPSSSTSTSSSTKKKSKKKSKKSKQPTPTHHTDSILSLSSNRTHRNLLASGSADTTIKLWDLTTCTAAHSYTHHTDKVSSLSWHPTSTTILLSGSWDRTAAAVDMRQRDTVSGRWGVESDVEGIKWDPHDPNYFYISTDAGNLHLHDARTVPSSLSLTKPVWTLQAHASSLTSFDVNPIIPGFIATASTDKNVKIWNVEGNKPSMVTTRDFDLGKIFSVGFAPDKAVGFRLAVAGSEGVVKVWDTSTNAAVRRIFAGRVPGGAGVDEKEERVVGVDDSESESESEDGEGGGEEGDGKERPDGWESMSEEE</sequence>
<feature type="region of interest" description="Disordered" evidence="5">
    <location>
        <begin position="41"/>
        <end position="148"/>
    </location>
</feature>
<dbReference type="GO" id="GO:0006364">
    <property type="term" value="P:rRNA processing"/>
    <property type="evidence" value="ECO:0007669"/>
    <property type="project" value="InterPro"/>
</dbReference>
<dbReference type="PROSITE" id="PS50082">
    <property type="entry name" value="WD_REPEATS_2"/>
    <property type="match status" value="3"/>
</dbReference>
<dbReference type="EMBL" id="JAVHNS010000012">
    <property type="protein sequence ID" value="KAK6338392.1"/>
    <property type="molecule type" value="Genomic_DNA"/>
</dbReference>
<feature type="compositionally biased region" description="Basic residues" evidence="5">
    <location>
        <begin position="294"/>
        <end position="306"/>
    </location>
</feature>
<dbReference type="InterPro" id="IPR015943">
    <property type="entry name" value="WD40/YVTN_repeat-like_dom_sf"/>
</dbReference>
<feature type="compositionally biased region" description="Acidic residues" evidence="5">
    <location>
        <begin position="137"/>
        <end position="148"/>
    </location>
</feature>
<dbReference type="SMART" id="SM00320">
    <property type="entry name" value="WD40"/>
    <property type="match status" value="5"/>
</dbReference>
<organism evidence="6 7">
    <name type="scientific">Orbilia blumenaviensis</name>
    <dbReference type="NCBI Taxonomy" id="1796055"/>
    <lineage>
        <taxon>Eukaryota</taxon>
        <taxon>Fungi</taxon>
        <taxon>Dikarya</taxon>
        <taxon>Ascomycota</taxon>
        <taxon>Pezizomycotina</taxon>
        <taxon>Orbiliomycetes</taxon>
        <taxon>Orbiliales</taxon>
        <taxon>Orbiliaceae</taxon>
        <taxon>Orbilia</taxon>
    </lineage>
</organism>
<name>A0AAV9UEE3_9PEZI</name>
<accession>A0AAV9UEE3</accession>
<protein>
    <submittedName>
        <fullName evidence="6">Uncharacterized protein</fullName>
    </submittedName>
</protein>
<evidence type="ECO:0000313" key="7">
    <source>
        <dbReference type="Proteomes" id="UP001373714"/>
    </source>
</evidence>
<gene>
    <name evidence="6" type="ORF">TWF730_002455</name>
</gene>
<feature type="region of interest" description="Disordered" evidence="5">
    <location>
        <begin position="545"/>
        <end position="592"/>
    </location>
</feature>
<dbReference type="PANTHER" id="PTHR14091">
    <property type="entry name" value="PERIODIC TRYPTOPHAN PROTEIN 1"/>
    <property type="match status" value="1"/>
</dbReference>
<evidence type="ECO:0000313" key="6">
    <source>
        <dbReference type="EMBL" id="KAK6338392.1"/>
    </source>
</evidence>
<feature type="compositionally biased region" description="Basic and acidic residues" evidence="5">
    <location>
        <begin position="547"/>
        <end position="556"/>
    </location>
</feature>
<dbReference type="Gene3D" id="2.130.10.10">
    <property type="entry name" value="YVTN repeat-like/Quinoprotein amine dehydrogenase"/>
    <property type="match status" value="2"/>
</dbReference>
<feature type="compositionally biased region" description="Polar residues" evidence="5">
    <location>
        <begin position="307"/>
        <end position="318"/>
    </location>
</feature>
<feature type="repeat" description="WD" evidence="4">
    <location>
        <begin position="498"/>
        <end position="535"/>
    </location>
</feature>
<proteinExistence type="predicted"/>
<feature type="region of interest" description="Disordered" evidence="5">
    <location>
        <begin position="282"/>
        <end position="318"/>
    </location>
</feature>
<dbReference type="PROSITE" id="PS00678">
    <property type="entry name" value="WD_REPEATS_1"/>
    <property type="match status" value="2"/>
</dbReference>
<comment type="caution">
    <text evidence="6">The sequence shown here is derived from an EMBL/GenBank/DDBJ whole genome shotgun (WGS) entry which is preliminary data.</text>
</comment>
<dbReference type="Proteomes" id="UP001373714">
    <property type="component" value="Unassembled WGS sequence"/>
</dbReference>
<dbReference type="InterPro" id="IPR036322">
    <property type="entry name" value="WD40_repeat_dom_sf"/>
</dbReference>
<feature type="compositionally biased region" description="Acidic residues" evidence="5">
    <location>
        <begin position="120"/>
        <end position="130"/>
    </location>
</feature>
<dbReference type="InterPro" id="IPR001680">
    <property type="entry name" value="WD40_rpt"/>
</dbReference>
<dbReference type="GO" id="GO:0005634">
    <property type="term" value="C:nucleus"/>
    <property type="evidence" value="ECO:0007669"/>
    <property type="project" value="TreeGrafter"/>
</dbReference>
<feature type="compositionally biased region" description="Acidic residues" evidence="5">
    <location>
        <begin position="66"/>
        <end position="75"/>
    </location>
</feature>
<evidence type="ECO:0000256" key="5">
    <source>
        <dbReference type="SAM" id="MobiDB-lite"/>
    </source>
</evidence>
<reference evidence="6 7" key="1">
    <citation type="submission" date="2019-10" db="EMBL/GenBank/DDBJ databases">
        <authorList>
            <person name="Palmer J.M."/>
        </authorList>
    </citation>
    <scope>NUCLEOTIDE SEQUENCE [LARGE SCALE GENOMIC DNA]</scope>
    <source>
        <strain evidence="6 7">TWF730</strain>
    </source>
</reference>
<feature type="compositionally biased region" description="Acidic residues" evidence="5">
    <location>
        <begin position="558"/>
        <end position="575"/>
    </location>
</feature>
<keyword evidence="1" id="KW-0597">Phosphoprotein</keyword>